<reference evidence="2" key="1">
    <citation type="submission" date="2016-10" db="EMBL/GenBank/DDBJ databases">
        <authorList>
            <person name="Varghese N."/>
            <person name="Submissions S."/>
        </authorList>
    </citation>
    <scope>NUCLEOTIDE SEQUENCE [LARGE SCALE GENOMIC DNA]</scope>
    <source>
        <strain evidence="2">DSM 25329</strain>
    </source>
</reference>
<dbReference type="InterPro" id="IPR019853">
    <property type="entry name" value="GldB-like"/>
</dbReference>
<dbReference type="RefSeq" id="WP_090149369.1">
    <property type="nucleotide sequence ID" value="NZ_FNAN01000006.1"/>
</dbReference>
<organism evidence="1 2">
    <name type="scientific">Dyadobacter soli</name>
    <dbReference type="NCBI Taxonomy" id="659014"/>
    <lineage>
        <taxon>Bacteria</taxon>
        <taxon>Pseudomonadati</taxon>
        <taxon>Bacteroidota</taxon>
        <taxon>Cytophagia</taxon>
        <taxon>Cytophagales</taxon>
        <taxon>Spirosomataceae</taxon>
        <taxon>Dyadobacter</taxon>
    </lineage>
</organism>
<proteinExistence type="predicted"/>
<dbReference type="Pfam" id="PF25594">
    <property type="entry name" value="GldB_lipo"/>
    <property type="match status" value="1"/>
</dbReference>
<name>A0A1G7EVJ9_9BACT</name>
<evidence type="ECO:0008006" key="3">
    <source>
        <dbReference type="Google" id="ProtNLM"/>
    </source>
</evidence>
<evidence type="ECO:0000313" key="1">
    <source>
        <dbReference type="EMBL" id="SDE67703.1"/>
    </source>
</evidence>
<evidence type="ECO:0000313" key="2">
    <source>
        <dbReference type="Proteomes" id="UP000198748"/>
    </source>
</evidence>
<dbReference type="EMBL" id="FNAN01000006">
    <property type="protein sequence ID" value="SDE67703.1"/>
    <property type="molecule type" value="Genomic_DNA"/>
</dbReference>
<dbReference type="Proteomes" id="UP000198748">
    <property type="component" value="Unassembled WGS sequence"/>
</dbReference>
<dbReference type="STRING" id="659014.SAMN04487996_106182"/>
<keyword evidence="2" id="KW-1185">Reference proteome</keyword>
<gene>
    <name evidence="1" type="ORF">SAMN04487996_106182</name>
</gene>
<sequence>MVYFRSLLCILFVAFLQFSCKTDQRKEADTSNIRFELVSKNLDEELFSCKSVEDVQKFLDSHPYLAQDYFTDAAVEPGKLAAHLFTIIQNPDLQAFRAQLDSIIGDRKTRILNPLTDAFKQIKYHYPQFRIPEVDFIVTGFTGNDLYISDSLIVIGLDYFGGPAARYRPNVYDYQLRRYQREYIVPSIVFFESNQFNYMNVGDQTLLSDMIGYGKGYEFVKQIMPQTPDSLIIGYSEEDLRRTYNSQTDIWAYFISSKLLYEKSDLKKRKFIDDRPFTTEIGNKVPGAIGRWVGWRIVSRFQAENPDTKLTDLMAIDNAGRILQESGYKGQTDEDE</sequence>
<protein>
    <recommendedName>
        <fullName evidence="3">Gliding motility-associated lipoprotein GldB</fullName>
    </recommendedName>
</protein>
<accession>A0A1G7EVJ9</accession>
<dbReference type="OrthoDB" id="976022at2"/>
<dbReference type="AlphaFoldDB" id="A0A1G7EVJ9"/>